<evidence type="ECO:0000256" key="1">
    <source>
        <dbReference type="ARBA" id="ARBA00008987"/>
    </source>
</evidence>
<keyword evidence="11" id="KW-1185">Reference proteome</keyword>
<dbReference type="InterPro" id="IPR005746">
    <property type="entry name" value="Thioredoxin"/>
</dbReference>
<feature type="site" description="Deprotonates C-terminal active site Cys" evidence="7">
    <location>
        <position position="17"/>
    </location>
</feature>
<dbReference type="GO" id="GO:0045454">
    <property type="term" value="P:cell redox homeostasis"/>
    <property type="evidence" value="ECO:0007669"/>
    <property type="project" value="TreeGrafter"/>
</dbReference>
<dbReference type="RefSeq" id="WP_160369499.1">
    <property type="nucleotide sequence ID" value="NZ_WSQA01000008.1"/>
</dbReference>
<feature type="domain" description="Thioredoxin" evidence="9">
    <location>
        <begin position="1"/>
        <end position="99"/>
    </location>
</feature>
<dbReference type="InterPro" id="IPR017937">
    <property type="entry name" value="Thioredoxin_CS"/>
</dbReference>
<feature type="site" description="Contributes to redox potential value" evidence="7">
    <location>
        <position position="24"/>
    </location>
</feature>
<dbReference type="FunFam" id="3.40.30.10:FF:000001">
    <property type="entry name" value="Thioredoxin"/>
    <property type="match status" value="1"/>
</dbReference>
<name>A0A6N8L0A6_9SPHI</name>
<dbReference type="Proteomes" id="UP000435036">
    <property type="component" value="Unassembled WGS sequence"/>
</dbReference>
<evidence type="ECO:0000313" key="10">
    <source>
        <dbReference type="EMBL" id="MVZ62776.1"/>
    </source>
</evidence>
<dbReference type="Gene3D" id="3.40.30.10">
    <property type="entry name" value="Glutaredoxin"/>
    <property type="match status" value="1"/>
</dbReference>
<dbReference type="AlphaFoldDB" id="A0A6N8L0A6"/>
<evidence type="ECO:0000256" key="8">
    <source>
        <dbReference type="PIRSR" id="PIRSR000077-4"/>
    </source>
</evidence>
<evidence type="ECO:0000259" key="9">
    <source>
        <dbReference type="PROSITE" id="PS51352"/>
    </source>
</evidence>
<dbReference type="PROSITE" id="PS00194">
    <property type="entry name" value="THIOREDOXIN_1"/>
    <property type="match status" value="1"/>
</dbReference>
<dbReference type="SUPFAM" id="SSF52833">
    <property type="entry name" value="Thioredoxin-like"/>
    <property type="match status" value="1"/>
</dbReference>
<accession>A0A6N8L0A6</accession>
<sequence length="99" mass="11116">MASFNELIQGNKVVLVDFSAGWCGPCQMLAPILKEVKEELGEKLNIIKIDVDKNQALASKFQVQGVPTLILYKDGNQVWRQSGLQQKHELIRLINSHLS</sequence>
<dbReference type="InterPro" id="IPR036249">
    <property type="entry name" value="Thioredoxin-like_sf"/>
</dbReference>
<gene>
    <name evidence="10" type="primary">trxA</name>
    <name evidence="10" type="ORF">GQF63_12135</name>
</gene>
<dbReference type="InterPro" id="IPR013766">
    <property type="entry name" value="Thioredoxin_domain"/>
</dbReference>
<dbReference type="PROSITE" id="PS51352">
    <property type="entry name" value="THIOREDOXIN_2"/>
    <property type="match status" value="1"/>
</dbReference>
<dbReference type="PIRSF" id="PIRSF000077">
    <property type="entry name" value="Thioredoxin"/>
    <property type="match status" value="1"/>
</dbReference>
<evidence type="ECO:0000313" key="11">
    <source>
        <dbReference type="Proteomes" id="UP000435036"/>
    </source>
</evidence>
<evidence type="ECO:0000256" key="6">
    <source>
        <dbReference type="NCBIfam" id="TIGR01068"/>
    </source>
</evidence>
<evidence type="ECO:0000256" key="4">
    <source>
        <dbReference type="ARBA" id="ARBA00023157"/>
    </source>
</evidence>
<protein>
    <recommendedName>
        <fullName evidence="6">Thioredoxin</fullName>
    </recommendedName>
</protein>
<keyword evidence="2" id="KW-0813">Transport</keyword>
<dbReference type="CDD" id="cd02947">
    <property type="entry name" value="TRX_family"/>
    <property type="match status" value="1"/>
</dbReference>
<dbReference type="GO" id="GO:0015035">
    <property type="term" value="F:protein-disulfide reductase activity"/>
    <property type="evidence" value="ECO:0007669"/>
    <property type="project" value="UniProtKB-UniRule"/>
</dbReference>
<reference evidence="10 11" key="1">
    <citation type="submission" date="2019-12" db="EMBL/GenBank/DDBJ databases">
        <authorList>
            <person name="Dong K."/>
        </authorList>
    </citation>
    <scope>NUCLEOTIDE SEQUENCE [LARGE SCALE GENOMIC DNA]</scope>
    <source>
        <strain evidence="10 11">JCM 31225</strain>
    </source>
</reference>
<keyword evidence="5 8" id="KW-0676">Redox-active center</keyword>
<feature type="site" description="Contributes to redox potential value" evidence="7">
    <location>
        <position position="25"/>
    </location>
</feature>
<dbReference type="EMBL" id="WSQA01000008">
    <property type="protein sequence ID" value="MVZ62776.1"/>
    <property type="molecule type" value="Genomic_DNA"/>
</dbReference>
<feature type="active site" description="Nucleophile" evidence="7">
    <location>
        <position position="23"/>
    </location>
</feature>
<feature type="active site" description="Nucleophile" evidence="7">
    <location>
        <position position="26"/>
    </location>
</feature>
<dbReference type="PANTHER" id="PTHR45663">
    <property type="entry name" value="GEO12009P1"/>
    <property type="match status" value="1"/>
</dbReference>
<keyword evidence="3" id="KW-0249">Electron transport</keyword>
<dbReference type="GO" id="GO:0005829">
    <property type="term" value="C:cytosol"/>
    <property type="evidence" value="ECO:0007669"/>
    <property type="project" value="TreeGrafter"/>
</dbReference>
<evidence type="ECO:0000256" key="3">
    <source>
        <dbReference type="ARBA" id="ARBA00022982"/>
    </source>
</evidence>
<evidence type="ECO:0000256" key="2">
    <source>
        <dbReference type="ARBA" id="ARBA00022448"/>
    </source>
</evidence>
<keyword evidence="4 8" id="KW-1015">Disulfide bond</keyword>
<organism evidence="10 11">
    <name type="scientific">Sphingobacterium humi</name>
    <dbReference type="NCBI Taxonomy" id="1796905"/>
    <lineage>
        <taxon>Bacteria</taxon>
        <taxon>Pseudomonadati</taxon>
        <taxon>Bacteroidota</taxon>
        <taxon>Sphingobacteriia</taxon>
        <taxon>Sphingobacteriales</taxon>
        <taxon>Sphingobacteriaceae</taxon>
        <taxon>Sphingobacterium</taxon>
    </lineage>
</organism>
<dbReference type="PRINTS" id="PR00421">
    <property type="entry name" value="THIOREDOXIN"/>
</dbReference>
<dbReference type="NCBIfam" id="TIGR01068">
    <property type="entry name" value="thioredoxin"/>
    <property type="match status" value="1"/>
</dbReference>
<dbReference type="PANTHER" id="PTHR45663:SF11">
    <property type="entry name" value="GEO12009P1"/>
    <property type="match status" value="1"/>
</dbReference>
<evidence type="ECO:0000256" key="5">
    <source>
        <dbReference type="ARBA" id="ARBA00023284"/>
    </source>
</evidence>
<evidence type="ECO:0000256" key="7">
    <source>
        <dbReference type="PIRSR" id="PIRSR000077-1"/>
    </source>
</evidence>
<proteinExistence type="inferred from homology"/>
<feature type="disulfide bond" description="Redox-active" evidence="8">
    <location>
        <begin position="23"/>
        <end position="26"/>
    </location>
</feature>
<comment type="caution">
    <text evidence="10">The sequence shown here is derived from an EMBL/GenBank/DDBJ whole genome shotgun (WGS) entry which is preliminary data.</text>
</comment>
<dbReference type="Pfam" id="PF00085">
    <property type="entry name" value="Thioredoxin"/>
    <property type="match status" value="1"/>
</dbReference>
<dbReference type="OrthoDB" id="9790390at2"/>
<comment type="similarity">
    <text evidence="1">Belongs to the thioredoxin family.</text>
</comment>